<dbReference type="AlphaFoldDB" id="A0A1U7GVA7"/>
<dbReference type="InterPro" id="IPR036291">
    <property type="entry name" value="NAD(P)-bd_dom_sf"/>
</dbReference>
<sequence length="334" mass="36320">MNLTNKTVLITGIGGFIGLRTTELAIARGMHVRGIENDPNNAKIAESLGATVIVGSICDPVIAQEACQGVDIVLHTAALVKEGGSLEEFRNVNVGGTLNIARAAINAGVKTFVHLSSVIVYGFTYANQITEDGPLRSENNPYSLTKIESEAEILKLNAPPDFGVIIIRPTAVYGPRSNPWVVRPLSLMRQKRFVIPDAGGGVMNHLYIDNLIDGIFLAVEKEAYGEAFNISDGQETSWKEYYTRLAEAGNVSAPLSLPAPIVKSLIRLESLRMRILGKQPVIFPAAVDFSTSPHAYSIKKAQTQLGYEPKITLEEGMESIREWLEDTDTQPSNN</sequence>
<evidence type="ECO:0000313" key="3">
    <source>
        <dbReference type="EMBL" id="OKH12063.1"/>
    </source>
</evidence>
<dbReference type="RefSeq" id="WP_073556609.1">
    <property type="nucleotide sequence ID" value="NZ_MRCA01000013.1"/>
</dbReference>
<organism evidence="3 4">
    <name type="scientific">Fischerella major NIES-592</name>
    <dbReference type="NCBI Taxonomy" id="210994"/>
    <lineage>
        <taxon>Bacteria</taxon>
        <taxon>Bacillati</taxon>
        <taxon>Cyanobacteriota</taxon>
        <taxon>Cyanophyceae</taxon>
        <taxon>Nostocales</taxon>
        <taxon>Hapalosiphonaceae</taxon>
        <taxon>Fischerella</taxon>
    </lineage>
</organism>
<dbReference type="EMBL" id="MRCA01000013">
    <property type="protein sequence ID" value="OKH12063.1"/>
    <property type="molecule type" value="Genomic_DNA"/>
</dbReference>
<dbReference type="Gene3D" id="3.40.50.720">
    <property type="entry name" value="NAD(P)-binding Rossmann-like Domain"/>
    <property type="match status" value="1"/>
</dbReference>
<proteinExistence type="inferred from homology"/>
<protein>
    <submittedName>
        <fullName evidence="3">Oxidoreductase</fullName>
    </submittedName>
</protein>
<dbReference type="Proteomes" id="UP000186391">
    <property type="component" value="Unassembled WGS sequence"/>
</dbReference>
<reference evidence="3 4" key="1">
    <citation type="submission" date="2016-11" db="EMBL/GenBank/DDBJ databases">
        <title>Draft Genome Sequences of Nine Cyanobacterial Strains from Diverse Habitats.</title>
        <authorList>
            <person name="Zhu T."/>
            <person name="Hou S."/>
            <person name="Lu X."/>
            <person name="Hess W.R."/>
        </authorList>
    </citation>
    <scope>NUCLEOTIDE SEQUENCE [LARGE SCALE GENOMIC DNA]</scope>
    <source>
        <strain evidence="3 4">NIES-592</strain>
    </source>
</reference>
<dbReference type="PANTHER" id="PTHR43000">
    <property type="entry name" value="DTDP-D-GLUCOSE 4,6-DEHYDRATASE-RELATED"/>
    <property type="match status" value="1"/>
</dbReference>
<dbReference type="OrthoDB" id="9807212at2"/>
<comment type="similarity">
    <text evidence="1">Belongs to the NAD(P)-dependent epimerase/dehydratase family.</text>
</comment>
<keyword evidence="4" id="KW-1185">Reference proteome</keyword>
<evidence type="ECO:0000256" key="1">
    <source>
        <dbReference type="ARBA" id="ARBA00007637"/>
    </source>
</evidence>
<evidence type="ECO:0000313" key="4">
    <source>
        <dbReference type="Proteomes" id="UP000186391"/>
    </source>
</evidence>
<gene>
    <name evidence="3" type="ORF">NIES592_19250</name>
</gene>
<comment type="caution">
    <text evidence="3">The sequence shown here is derived from an EMBL/GenBank/DDBJ whole genome shotgun (WGS) entry which is preliminary data.</text>
</comment>
<dbReference type="InterPro" id="IPR001509">
    <property type="entry name" value="Epimerase_deHydtase"/>
</dbReference>
<dbReference type="SUPFAM" id="SSF51735">
    <property type="entry name" value="NAD(P)-binding Rossmann-fold domains"/>
    <property type="match status" value="1"/>
</dbReference>
<name>A0A1U7GVA7_9CYAN</name>
<accession>A0A1U7GVA7</accession>
<feature type="domain" description="NAD-dependent epimerase/dehydratase" evidence="2">
    <location>
        <begin position="8"/>
        <end position="230"/>
    </location>
</feature>
<evidence type="ECO:0000259" key="2">
    <source>
        <dbReference type="Pfam" id="PF01370"/>
    </source>
</evidence>
<dbReference type="Pfam" id="PF01370">
    <property type="entry name" value="Epimerase"/>
    <property type="match status" value="1"/>
</dbReference>